<dbReference type="Pfam" id="PF13630">
    <property type="entry name" value="SdpI"/>
    <property type="match status" value="1"/>
</dbReference>
<evidence type="ECO:0000313" key="3">
    <source>
        <dbReference type="Proteomes" id="UP001205609"/>
    </source>
</evidence>
<keyword evidence="1" id="KW-0812">Transmembrane</keyword>
<sequence length="111" mass="13100">MTLLLCSLICYLLGRLFSKAPPQQINYFWGFRTNKSMKNQQNWEHAQALFGEIFEKIFRYAIMASIVWFIVDVVLLIVGYENILLVSDISQAIILFILMFIVYQRVNRELD</sequence>
<dbReference type="InterPro" id="IPR025962">
    <property type="entry name" value="SdpI/YhfL"/>
</dbReference>
<organism evidence="2 3">
    <name type="scientific">Staphylococcus americanisciuri</name>
    <dbReference type="NCBI Taxonomy" id="2973940"/>
    <lineage>
        <taxon>Bacteria</taxon>
        <taxon>Bacillati</taxon>
        <taxon>Bacillota</taxon>
        <taxon>Bacilli</taxon>
        <taxon>Bacillales</taxon>
        <taxon>Staphylococcaceae</taxon>
        <taxon>Staphylococcus</taxon>
    </lineage>
</organism>
<keyword evidence="3" id="KW-1185">Reference proteome</keyword>
<keyword evidence="1" id="KW-1133">Transmembrane helix</keyword>
<gene>
    <name evidence="2" type="ORF">NXS11_03315</name>
</gene>
<proteinExistence type="predicted"/>
<feature type="transmembrane region" description="Helical" evidence="1">
    <location>
        <begin position="57"/>
        <end position="78"/>
    </location>
</feature>
<evidence type="ECO:0000256" key="1">
    <source>
        <dbReference type="SAM" id="Phobius"/>
    </source>
</evidence>
<dbReference type="EMBL" id="JANUXY010000002">
    <property type="protein sequence ID" value="MCS4485920.1"/>
    <property type="molecule type" value="Genomic_DNA"/>
</dbReference>
<accession>A0ABT2F0E2</accession>
<feature type="transmembrane region" description="Helical" evidence="1">
    <location>
        <begin position="85"/>
        <end position="103"/>
    </location>
</feature>
<dbReference type="Proteomes" id="UP001205609">
    <property type="component" value="Unassembled WGS sequence"/>
</dbReference>
<protein>
    <submittedName>
        <fullName evidence="2">SdpI family protein</fullName>
    </submittedName>
</protein>
<evidence type="ECO:0000313" key="2">
    <source>
        <dbReference type="EMBL" id="MCS4485920.1"/>
    </source>
</evidence>
<reference evidence="2 3" key="1">
    <citation type="journal article" date="2023" name="Int. J. Syst. Evol. Microbiol.">
        <title>Streptococcus sciuri sp. nov., Staphylococcus marylandisciuri sp. nov. and Staphylococcus americanisciuri sp. nov., isolated from faeces of eastern grey squirrel (Sciurus carolinensis).</title>
        <authorList>
            <person name="Volokhov D.V."/>
            <person name="Zagorodnyaya T.A."/>
            <person name="Furtak V.A."/>
            <person name="Nattanmai G."/>
            <person name="Randall L."/>
            <person name="Jose S."/>
            <person name="Gao Y."/>
            <person name="Eisenberg T."/>
            <person name="Delmonte P."/>
            <person name="Blom J."/>
            <person name="Mitchell K.K."/>
        </authorList>
    </citation>
    <scope>NUCLEOTIDE SEQUENCE [LARGE SCALE GENOMIC DNA]</scope>
    <source>
        <strain evidence="2 3">GRT3</strain>
    </source>
</reference>
<comment type="caution">
    <text evidence="2">The sequence shown here is derived from an EMBL/GenBank/DDBJ whole genome shotgun (WGS) entry which is preliminary data.</text>
</comment>
<name>A0ABT2F0E2_9STAP</name>
<keyword evidence="1" id="KW-0472">Membrane</keyword>
<dbReference type="RefSeq" id="WP_259198620.1">
    <property type="nucleotide sequence ID" value="NZ_JANUXY010000002.1"/>
</dbReference>